<proteinExistence type="predicted"/>
<name>A0ABR1G376_AURAN</name>
<evidence type="ECO:0000256" key="1">
    <source>
        <dbReference type="SAM" id="MobiDB-lite"/>
    </source>
</evidence>
<evidence type="ECO:0000259" key="2">
    <source>
        <dbReference type="Pfam" id="PF02270"/>
    </source>
</evidence>
<dbReference type="InterPro" id="IPR003196">
    <property type="entry name" value="TFIIF_beta"/>
</dbReference>
<protein>
    <recommendedName>
        <fullName evidence="2">TFIIF beta subunit HTH domain-containing protein</fullName>
    </recommendedName>
</protein>
<accession>A0ABR1G376</accession>
<dbReference type="Pfam" id="PF02270">
    <property type="entry name" value="TFIIF_beta"/>
    <property type="match status" value="1"/>
</dbReference>
<gene>
    <name evidence="3" type="ORF">SO694_00124090</name>
</gene>
<dbReference type="InterPro" id="IPR036388">
    <property type="entry name" value="WH-like_DNA-bd_sf"/>
</dbReference>
<dbReference type="EMBL" id="JBBJCI010000129">
    <property type="protein sequence ID" value="KAK7247700.1"/>
    <property type="molecule type" value="Genomic_DNA"/>
</dbReference>
<dbReference type="InterPro" id="IPR040450">
    <property type="entry name" value="TFIIF_beta_HTH"/>
</dbReference>
<dbReference type="SUPFAM" id="SSF46785">
    <property type="entry name" value="Winged helix' DNA-binding domain"/>
    <property type="match status" value="1"/>
</dbReference>
<sequence>MALFFRRAGAPRDALAPATAALVEACDGDASRLALAASFVDDCCGDLANFRGGGDARAHLTYGEIDVPSLARVVRAAEALRPRRANLGRPAGDGGEVDAVAICPTRPGGCGRDPVGDGAVDPQRSGVWTGAAVVPWAFSAMMLAMPTTGHLRSPHTMSGFGGKTPGDGSSWLVKVPKQLADGWLSATVGADLGAVDDDGAGGLRLRVPSGMPKAYELSRAEGAECRAFARVAPPPVKRAKVDVGGVSVTREAKPSDDPGPPPTGDVVGRPECTFALKPQQGKGYRKVCRARMVESYSSTRTTRIIEADDAPRADKAPVVAFRREATEAEAGAAPAPKARRKMDAASLRSRLFAVFGRPRDVPYLTLKDVNGELGDDAQPEPHLKEALAELAVQVRVSGKIHYDLKPEYKDHT</sequence>
<dbReference type="Gene3D" id="1.10.10.10">
    <property type="entry name" value="Winged helix-like DNA-binding domain superfamily/Winged helix DNA-binding domain"/>
    <property type="match status" value="1"/>
</dbReference>
<organism evidence="3 4">
    <name type="scientific">Aureococcus anophagefferens</name>
    <name type="common">Harmful bloom alga</name>
    <dbReference type="NCBI Taxonomy" id="44056"/>
    <lineage>
        <taxon>Eukaryota</taxon>
        <taxon>Sar</taxon>
        <taxon>Stramenopiles</taxon>
        <taxon>Ochrophyta</taxon>
        <taxon>Pelagophyceae</taxon>
        <taxon>Pelagomonadales</taxon>
        <taxon>Pelagomonadaceae</taxon>
        <taxon>Aureococcus</taxon>
    </lineage>
</organism>
<keyword evidence="4" id="KW-1185">Reference proteome</keyword>
<feature type="domain" description="TFIIF beta subunit HTH" evidence="2">
    <location>
        <begin position="342"/>
        <end position="409"/>
    </location>
</feature>
<comment type="caution">
    <text evidence="3">The sequence shown here is derived from an EMBL/GenBank/DDBJ whole genome shotgun (WGS) entry which is preliminary data.</text>
</comment>
<evidence type="ECO:0000313" key="3">
    <source>
        <dbReference type="EMBL" id="KAK7247700.1"/>
    </source>
</evidence>
<dbReference type="PANTHER" id="PTHR10445:SF0">
    <property type="entry name" value="GENERAL TRANSCRIPTION FACTOR IIF SUBUNIT 2"/>
    <property type="match status" value="1"/>
</dbReference>
<evidence type="ECO:0000313" key="4">
    <source>
        <dbReference type="Proteomes" id="UP001363151"/>
    </source>
</evidence>
<dbReference type="PANTHER" id="PTHR10445">
    <property type="entry name" value="GENERAL TRANSCRIPTION FACTOR IIF SUBUNIT 2"/>
    <property type="match status" value="1"/>
</dbReference>
<dbReference type="InterPro" id="IPR036390">
    <property type="entry name" value="WH_DNA-bd_sf"/>
</dbReference>
<dbReference type="Proteomes" id="UP001363151">
    <property type="component" value="Unassembled WGS sequence"/>
</dbReference>
<feature type="region of interest" description="Disordered" evidence="1">
    <location>
        <begin position="247"/>
        <end position="269"/>
    </location>
</feature>
<reference evidence="3 4" key="1">
    <citation type="submission" date="2024-03" db="EMBL/GenBank/DDBJ databases">
        <title>Aureococcus anophagefferens CCMP1851 and Kratosvirus quantuckense: Draft genome of a second virus-susceptible host strain in the model system.</title>
        <authorList>
            <person name="Chase E."/>
            <person name="Truchon A.R."/>
            <person name="Schepens W."/>
            <person name="Wilhelm S.W."/>
        </authorList>
    </citation>
    <scope>NUCLEOTIDE SEQUENCE [LARGE SCALE GENOMIC DNA]</scope>
    <source>
        <strain evidence="3 4">CCMP1851</strain>
    </source>
</reference>